<evidence type="ECO:0000313" key="6">
    <source>
        <dbReference type="Proteomes" id="UP001219934"/>
    </source>
</evidence>
<dbReference type="GO" id="GO:0000209">
    <property type="term" value="P:protein polyubiquitination"/>
    <property type="evidence" value="ECO:0007669"/>
    <property type="project" value="InterPro"/>
</dbReference>
<feature type="non-terminal residue" evidence="5">
    <location>
        <position position="696"/>
    </location>
</feature>
<feature type="compositionally biased region" description="Basic and acidic residues" evidence="4">
    <location>
        <begin position="20"/>
        <end position="41"/>
    </location>
</feature>
<evidence type="ECO:0000256" key="3">
    <source>
        <dbReference type="ARBA" id="ARBA00022679"/>
    </source>
</evidence>
<dbReference type="EMBL" id="JAPTMU010000030">
    <property type="protein sequence ID" value="KAJ4923484.1"/>
    <property type="molecule type" value="Genomic_DNA"/>
</dbReference>
<dbReference type="GO" id="GO:0061630">
    <property type="term" value="F:ubiquitin protein ligase activity"/>
    <property type="evidence" value="ECO:0007669"/>
    <property type="project" value="UniProtKB-EC"/>
</dbReference>
<name>A0AAD6AES9_9TELE</name>
<evidence type="ECO:0000256" key="2">
    <source>
        <dbReference type="ARBA" id="ARBA00012485"/>
    </source>
</evidence>
<evidence type="ECO:0000256" key="1">
    <source>
        <dbReference type="ARBA" id="ARBA00000885"/>
    </source>
</evidence>
<feature type="compositionally biased region" description="Basic and acidic residues" evidence="4">
    <location>
        <begin position="371"/>
        <end position="380"/>
    </location>
</feature>
<dbReference type="EC" id="2.3.2.26" evidence="2"/>
<proteinExistence type="predicted"/>
<keyword evidence="6" id="KW-1185">Reference proteome</keyword>
<feature type="region of interest" description="Disordered" evidence="4">
    <location>
        <begin position="15"/>
        <end position="41"/>
    </location>
</feature>
<comment type="catalytic activity">
    <reaction evidence="1">
        <text>S-ubiquitinyl-[E2 ubiquitin-conjugating enzyme]-L-cysteine + [acceptor protein]-L-lysine = [E2 ubiquitin-conjugating enzyme]-L-cysteine + N(6)-ubiquitinyl-[acceptor protein]-L-lysine.</text>
        <dbReference type="EC" id="2.3.2.26"/>
    </reaction>
</comment>
<reference evidence="5" key="1">
    <citation type="submission" date="2022-11" db="EMBL/GenBank/DDBJ databases">
        <title>Chromosome-level genome of Pogonophryne albipinna.</title>
        <authorList>
            <person name="Jo E."/>
        </authorList>
    </citation>
    <scope>NUCLEOTIDE SEQUENCE</scope>
    <source>
        <strain evidence="5">SGF0006</strain>
        <tissue evidence="5">Muscle</tissue>
    </source>
</reference>
<evidence type="ECO:0000313" key="5">
    <source>
        <dbReference type="EMBL" id="KAJ4923484.1"/>
    </source>
</evidence>
<keyword evidence="3" id="KW-0808">Transferase</keyword>
<dbReference type="InterPro" id="IPR044611">
    <property type="entry name" value="E3A/B/C-like"/>
</dbReference>
<accession>A0AAD6AES9</accession>
<organism evidence="5 6">
    <name type="scientific">Pogonophryne albipinna</name>
    <dbReference type="NCBI Taxonomy" id="1090488"/>
    <lineage>
        <taxon>Eukaryota</taxon>
        <taxon>Metazoa</taxon>
        <taxon>Chordata</taxon>
        <taxon>Craniata</taxon>
        <taxon>Vertebrata</taxon>
        <taxon>Euteleostomi</taxon>
        <taxon>Actinopterygii</taxon>
        <taxon>Neopterygii</taxon>
        <taxon>Teleostei</taxon>
        <taxon>Neoteleostei</taxon>
        <taxon>Acanthomorphata</taxon>
        <taxon>Eupercaria</taxon>
        <taxon>Perciformes</taxon>
        <taxon>Notothenioidei</taxon>
        <taxon>Pogonophryne</taxon>
    </lineage>
</organism>
<dbReference type="PANTHER" id="PTHR45700">
    <property type="entry name" value="UBIQUITIN-PROTEIN LIGASE E3C"/>
    <property type="match status" value="1"/>
</dbReference>
<dbReference type="AlphaFoldDB" id="A0AAD6AES9"/>
<feature type="region of interest" description="Disordered" evidence="4">
    <location>
        <begin position="355"/>
        <end position="380"/>
    </location>
</feature>
<protein>
    <recommendedName>
        <fullName evidence="2">HECT-type E3 ubiquitin transferase</fullName>
        <ecNumber evidence="2">2.3.2.26</ecNumber>
    </recommendedName>
</protein>
<comment type="caution">
    <text evidence="5">The sequence shown here is derived from an EMBL/GenBank/DDBJ whole genome shotgun (WGS) entry which is preliminary data.</text>
</comment>
<sequence>MFSFEGVFKTRPNVSLGGASKKEEKSSLLHRTQEERRKREDERKRLKNAIIIQSYIRGYHDLKRQYAIQRARFDECVIQTQGGGTQRVLDGPNLCLLSRQLIFFYRQSVDAHRLIWLCQNLVKLSSQFVKLLVGPQRQTCMFQIKRILGFCCRLLQNCRDDSLNVTVPMRMLDIFSSEKTYLPVVPDANYVASLLEQILHYMVQTGYYKSLFILVNHRLPSSLEYSDAPSIPMATTLLEHILKPLHFNYSSCTTGARQFVFAAFTEEFISSPFTEQIFHFFIPALSDVRLSFPFEAFLSSLQTISSSSSAQSRAPWVFYFVLSAGENRLGSLSEEGLLLYLRALQSLLPLLPVSESSGRPEVSSDSEDDDTGIHPKTKQDDSRISVQLITEECVHKLDTKHQTNALLNLVWRDSASEEVFTMMASICHTLMVQHRLMVPKVRLLYSLAFNARFLRHLWHLIITMTTKMITGSMVPLLQLISRGSPMSFEDSNRIIPLFYLFSSLFSHSLISVHDSEFFGHEMEGQAQSSMMPFSLLELVSLSRCLRDACLGIIKLAYPETKTGYREEYVAAFRSVGVKTNTAVQQRILAEQKRWVQLFKVITNLVKMVKARDIRRPFCPAGHWLSEEVNIRADKVTQLYVPSARHVWRTRRMGRIGPLQSTLDVGLEPPQLSVSEERHLAILTELPFVVPFEERVK</sequence>
<dbReference type="PANTHER" id="PTHR45700:SF2">
    <property type="entry name" value="UBIQUITIN-PROTEIN LIGASE E3C"/>
    <property type="match status" value="1"/>
</dbReference>
<evidence type="ECO:0000256" key="4">
    <source>
        <dbReference type="SAM" id="MobiDB-lite"/>
    </source>
</evidence>
<dbReference type="Proteomes" id="UP001219934">
    <property type="component" value="Unassembled WGS sequence"/>
</dbReference>
<dbReference type="GO" id="GO:0006511">
    <property type="term" value="P:ubiquitin-dependent protein catabolic process"/>
    <property type="evidence" value="ECO:0007669"/>
    <property type="project" value="TreeGrafter"/>
</dbReference>
<gene>
    <name evidence="5" type="ORF">JOQ06_014172</name>
</gene>